<accession>A0AAW1DR82</accession>
<comment type="caution">
    <text evidence="1">The sequence shown here is derived from an EMBL/GenBank/DDBJ whole genome shotgun (WGS) entry which is preliminary data.</text>
</comment>
<reference evidence="1 2" key="1">
    <citation type="submission" date="2022-12" db="EMBL/GenBank/DDBJ databases">
        <title>Chromosome-level genome assembly of true bugs.</title>
        <authorList>
            <person name="Ma L."/>
            <person name="Li H."/>
        </authorList>
    </citation>
    <scope>NUCLEOTIDE SEQUENCE [LARGE SCALE GENOMIC DNA]</scope>
    <source>
        <strain evidence="1">Lab_2022b</strain>
    </source>
</reference>
<dbReference type="AlphaFoldDB" id="A0AAW1DR82"/>
<sequence>MTSLYSYLNMKFLPGSNMSNSNSLKGHNSENNENSTLVLDIVGNLSTSTF</sequence>
<evidence type="ECO:0000313" key="2">
    <source>
        <dbReference type="Proteomes" id="UP001461498"/>
    </source>
</evidence>
<keyword evidence="2" id="KW-1185">Reference proteome</keyword>
<proteinExistence type="predicted"/>
<dbReference type="EMBL" id="JAPXFL010000001">
    <property type="protein sequence ID" value="KAK9512852.1"/>
    <property type="molecule type" value="Genomic_DNA"/>
</dbReference>
<protein>
    <submittedName>
        <fullName evidence="1">Uncharacterized protein</fullName>
    </submittedName>
</protein>
<organism evidence="1 2">
    <name type="scientific">Rhynocoris fuscipes</name>
    <dbReference type="NCBI Taxonomy" id="488301"/>
    <lineage>
        <taxon>Eukaryota</taxon>
        <taxon>Metazoa</taxon>
        <taxon>Ecdysozoa</taxon>
        <taxon>Arthropoda</taxon>
        <taxon>Hexapoda</taxon>
        <taxon>Insecta</taxon>
        <taxon>Pterygota</taxon>
        <taxon>Neoptera</taxon>
        <taxon>Paraneoptera</taxon>
        <taxon>Hemiptera</taxon>
        <taxon>Heteroptera</taxon>
        <taxon>Panheteroptera</taxon>
        <taxon>Cimicomorpha</taxon>
        <taxon>Reduviidae</taxon>
        <taxon>Harpactorinae</taxon>
        <taxon>Harpactorini</taxon>
        <taxon>Rhynocoris</taxon>
    </lineage>
</organism>
<dbReference type="Proteomes" id="UP001461498">
    <property type="component" value="Unassembled WGS sequence"/>
</dbReference>
<evidence type="ECO:0000313" key="1">
    <source>
        <dbReference type="EMBL" id="KAK9512852.1"/>
    </source>
</evidence>
<gene>
    <name evidence="1" type="ORF">O3M35_001178</name>
</gene>
<name>A0AAW1DR82_9HEMI</name>